<name>A0A6A5RBA6_9PLEO</name>
<dbReference type="GeneID" id="54347044"/>
<evidence type="ECO:0000256" key="1">
    <source>
        <dbReference type="SAM" id="MobiDB-lite"/>
    </source>
</evidence>
<accession>A0A6A5RBA6</accession>
<dbReference type="EMBL" id="ML979010">
    <property type="protein sequence ID" value="KAF1923077.1"/>
    <property type="molecule type" value="Genomic_DNA"/>
</dbReference>
<dbReference type="OrthoDB" id="3790856at2759"/>
<proteinExistence type="predicted"/>
<reference evidence="2" key="1">
    <citation type="journal article" date="2020" name="Stud. Mycol.">
        <title>101 Dothideomycetes genomes: a test case for predicting lifestyles and emergence of pathogens.</title>
        <authorList>
            <person name="Haridas S."/>
            <person name="Albert R."/>
            <person name="Binder M."/>
            <person name="Bloem J."/>
            <person name="Labutti K."/>
            <person name="Salamov A."/>
            <person name="Andreopoulos B."/>
            <person name="Baker S."/>
            <person name="Barry K."/>
            <person name="Bills G."/>
            <person name="Bluhm B."/>
            <person name="Cannon C."/>
            <person name="Castanera R."/>
            <person name="Culley D."/>
            <person name="Daum C."/>
            <person name="Ezra D."/>
            <person name="Gonzalez J."/>
            <person name="Henrissat B."/>
            <person name="Kuo A."/>
            <person name="Liang C."/>
            <person name="Lipzen A."/>
            <person name="Lutzoni F."/>
            <person name="Magnuson J."/>
            <person name="Mondo S."/>
            <person name="Nolan M."/>
            <person name="Ohm R."/>
            <person name="Pangilinan J."/>
            <person name="Park H.-J."/>
            <person name="Ramirez L."/>
            <person name="Alfaro M."/>
            <person name="Sun H."/>
            <person name="Tritt A."/>
            <person name="Yoshinaga Y."/>
            <person name="Zwiers L.-H."/>
            <person name="Turgeon B."/>
            <person name="Goodwin S."/>
            <person name="Spatafora J."/>
            <person name="Crous P."/>
            <person name="Grigoriev I."/>
        </authorList>
    </citation>
    <scope>NUCLEOTIDE SEQUENCE</scope>
    <source>
        <strain evidence="2">CBS 183.55</strain>
    </source>
</reference>
<protein>
    <submittedName>
        <fullName evidence="2">Uncharacterized protein</fullName>
    </submittedName>
</protein>
<dbReference type="Proteomes" id="UP000800082">
    <property type="component" value="Unassembled WGS sequence"/>
</dbReference>
<sequence length="651" mass="75510">MQSTAALFRPRTMPSPSEARVAMPTTPEKPTKQSRWTRFTDASTILAKCVAVAEPEVVQVTQIDPSGETLHLDKWHMMPTYRLKLTLWHRDRLCGEPGKLKRKEVQFKRDHADPETANAAALRLAISFRGEDEWVMLVSRQEGEDDRLNHYAVGVWDWEKLLGTRYPCMWKLKLNWEKNRLHSHKEGDLTAYVEVVRAWQTPMVPARQSLKVEGLQHADKHGYPPPGHPVLAPYRFGRYVMQVRNDRAWQRLITTTPLHPIRGNTAEVEMLREPRQIGEPNTHDHLAADAWQSQNIDNTIAGLESNIRQLRRLKRRPRNLQARFVPEDTEEERQSLIERPADFDWHLTKKWVIAKDIATLEKRVQRLNSLKPTGRTAAIMRSGCITLYTCTTSPLLSLFCALAAVAQSLSRCVFRLEYRKPNKTPVSPQGSQEKSLPKESCPDANTCMCTAHRWRRSNFPDHDPLPIVDKCDDYTDPNMYAKTPVWARDRLYKARHVQHFVPEKKKNPEPTTFCEYVRRELEINRPIPREAYVRFRVMTKQDCVNRWGRNWESGSQEVEKEFDKKRNVMKRVSKTEPATLPSSRDAYPWSELDGYPGCLREHEMPPLHDWRRRQFEVTTAVVMTMAMCSVVSDAERTTLRAAGLIVLMLLC</sequence>
<evidence type="ECO:0000313" key="3">
    <source>
        <dbReference type="Proteomes" id="UP000800082"/>
    </source>
</evidence>
<evidence type="ECO:0000313" key="2">
    <source>
        <dbReference type="EMBL" id="KAF1923077.1"/>
    </source>
</evidence>
<feature type="region of interest" description="Disordered" evidence="1">
    <location>
        <begin position="1"/>
        <end position="35"/>
    </location>
</feature>
<dbReference type="RefSeq" id="XP_033443330.1">
    <property type="nucleotide sequence ID" value="XM_033589397.1"/>
</dbReference>
<organism evidence="2 3">
    <name type="scientific">Didymella exigua CBS 183.55</name>
    <dbReference type="NCBI Taxonomy" id="1150837"/>
    <lineage>
        <taxon>Eukaryota</taxon>
        <taxon>Fungi</taxon>
        <taxon>Dikarya</taxon>
        <taxon>Ascomycota</taxon>
        <taxon>Pezizomycotina</taxon>
        <taxon>Dothideomycetes</taxon>
        <taxon>Pleosporomycetidae</taxon>
        <taxon>Pleosporales</taxon>
        <taxon>Pleosporineae</taxon>
        <taxon>Didymellaceae</taxon>
        <taxon>Didymella</taxon>
    </lineage>
</organism>
<gene>
    <name evidence="2" type="ORF">M421DRAFT_333000</name>
</gene>
<dbReference type="AlphaFoldDB" id="A0A6A5RBA6"/>
<keyword evidence="3" id="KW-1185">Reference proteome</keyword>